<dbReference type="InterPro" id="IPR027954">
    <property type="entry name" value="Transcobalamin-like_C"/>
</dbReference>
<dbReference type="EMBL" id="PFBU01000030">
    <property type="protein sequence ID" value="PIR78434.1"/>
    <property type="molecule type" value="Genomic_DNA"/>
</dbReference>
<dbReference type="Pfam" id="PF14478">
    <property type="entry name" value="DUF4430"/>
    <property type="match status" value="1"/>
</dbReference>
<dbReference type="AlphaFoldDB" id="A0A2H0TYY4"/>
<name>A0A2H0TYY4_9BACT</name>
<evidence type="ECO:0000313" key="3">
    <source>
        <dbReference type="Proteomes" id="UP000230852"/>
    </source>
</evidence>
<evidence type="ECO:0000313" key="2">
    <source>
        <dbReference type="EMBL" id="PIR78434.1"/>
    </source>
</evidence>
<sequence length="204" mass="23324">MQKNKLSLHLTLFFILLGSTAFFVYQSFYVEKSSDKQVEINNNNSVTNNDIETNNKVTTTEDKIIPNKEKTEIKPTTKEQHTSTLVQETVITSIQATTEEHKQLPYSATITVNQKNYTVDFEKEGTILKDLLNKLQTESDFTFSGINYSGLGFFITEINGIKNDNKQGKYWVYYLNGVSAKAGISIQKINSQDNIEWKYENSTF</sequence>
<reference evidence="3" key="1">
    <citation type="submission" date="2017-09" db="EMBL/GenBank/DDBJ databases">
        <title>Depth-based differentiation of microbial function through sediment-hosted aquifers and enrichment of novel symbionts in the deep terrestrial subsurface.</title>
        <authorList>
            <person name="Probst A.J."/>
            <person name="Ladd B."/>
            <person name="Jarett J.K."/>
            <person name="Geller-Mcgrath D.E."/>
            <person name="Sieber C.M.K."/>
            <person name="Emerson J.B."/>
            <person name="Anantharaman K."/>
            <person name="Thomas B.C."/>
            <person name="Malmstrom R."/>
            <person name="Stieglmeier M."/>
            <person name="Klingl A."/>
            <person name="Woyke T."/>
            <person name="Ryan C.M."/>
            <person name="Banfield J.F."/>
        </authorList>
    </citation>
    <scope>NUCLEOTIDE SEQUENCE [LARGE SCALE GENOMIC DNA]</scope>
</reference>
<gene>
    <name evidence="2" type="ORF">COU28_01610</name>
</gene>
<dbReference type="Gene3D" id="2.170.130.30">
    <property type="match status" value="1"/>
</dbReference>
<feature type="domain" description="Transcobalamin-like C-terminal" evidence="1">
    <location>
        <begin position="130"/>
        <end position="200"/>
    </location>
</feature>
<comment type="caution">
    <text evidence="2">The sequence shown here is derived from an EMBL/GenBank/DDBJ whole genome shotgun (WGS) entry which is preliminary data.</text>
</comment>
<protein>
    <recommendedName>
        <fullName evidence="1">Transcobalamin-like C-terminal domain-containing protein</fullName>
    </recommendedName>
</protein>
<dbReference type="Proteomes" id="UP000230852">
    <property type="component" value="Unassembled WGS sequence"/>
</dbReference>
<organism evidence="2 3">
    <name type="scientific">Candidatus Magasanikbacteria bacterium CG10_big_fil_rev_8_21_14_0_10_36_16</name>
    <dbReference type="NCBI Taxonomy" id="1974645"/>
    <lineage>
        <taxon>Bacteria</taxon>
        <taxon>Candidatus Magasanikiibacteriota</taxon>
    </lineage>
</organism>
<accession>A0A2H0TYY4</accession>
<evidence type="ECO:0000259" key="1">
    <source>
        <dbReference type="Pfam" id="PF14478"/>
    </source>
</evidence>
<proteinExistence type="predicted"/>